<keyword evidence="3" id="KW-1185">Reference proteome</keyword>
<evidence type="ECO:0000313" key="3">
    <source>
        <dbReference type="Proteomes" id="UP001642484"/>
    </source>
</evidence>
<reference evidence="2 3" key="1">
    <citation type="submission" date="2024-02" db="EMBL/GenBank/DDBJ databases">
        <authorList>
            <person name="Chen Y."/>
            <person name="Shah S."/>
            <person name="Dougan E. K."/>
            <person name="Thang M."/>
            <person name="Chan C."/>
        </authorList>
    </citation>
    <scope>NUCLEOTIDE SEQUENCE [LARGE SCALE GENOMIC DNA]</scope>
</reference>
<dbReference type="PANTHER" id="PTHR46532">
    <property type="entry name" value="MALE FERTILITY FACTOR KL5"/>
    <property type="match status" value="1"/>
</dbReference>
<dbReference type="InterPro" id="IPR026983">
    <property type="entry name" value="DHC"/>
</dbReference>
<accession>A0ABP0RG07</accession>
<dbReference type="Proteomes" id="UP001642484">
    <property type="component" value="Unassembled WGS sequence"/>
</dbReference>
<feature type="domain" description="Dynein heavy chain tail" evidence="1">
    <location>
        <begin position="315"/>
        <end position="414"/>
    </location>
</feature>
<protein>
    <recommendedName>
        <fullName evidence="1">Dynein heavy chain tail domain-containing protein</fullName>
    </recommendedName>
</protein>
<comment type="caution">
    <text evidence="2">The sequence shown here is derived from an EMBL/GenBank/DDBJ whole genome shotgun (WGS) entry which is preliminary data.</text>
</comment>
<dbReference type="Pfam" id="PF08385">
    <property type="entry name" value="DHC_N1"/>
    <property type="match status" value="3"/>
</dbReference>
<dbReference type="PANTHER" id="PTHR46532:SF11">
    <property type="entry name" value="DYNEIN AXONEMAL HEAVY CHAIN 12"/>
    <property type="match status" value="1"/>
</dbReference>
<proteinExistence type="predicted"/>
<sequence length="440" mass="50481">MFAARTAASESRIEDRLPAPIRTGAVKEFCYFFKREDDQPITSSNLNEQILFGCSRGPLLDSLLSQMNNIYVPVALADHGWPDNVRKEFTSQVQNFMLTVTAMTHQGKGSTVLYIPQDNFANLEAASKDKDIVQRCLTLRSSKAVQDIVHLTLTVKRLKVALIHWHRQIKEVTTQQDSANEGENNGPLDEIEFWNARDKILNFKRFENLRFLNFLKEPCEKLAEATPPEIPAILPELLNYVRMIWSISTHYQKEDRISGLLRKMSNEIIKRCQATIDLSDIFAGKVETSMVKLQQCIDCGREWKRAYQKTVRPDHFGAFKNQMRDLEARHFQVINSAFEGVGTVQTACQVLDSFYQLAQRERVKAFVEKKGETLYNIFLSELNHNIKKEFDQFRKLPSLPIIQGHPQYAGPAIWPNFGIAFVYLKVLLLCRSVCVLCCVI</sequence>
<organism evidence="2 3">
    <name type="scientific">Durusdinium trenchii</name>
    <dbReference type="NCBI Taxonomy" id="1381693"/>
    <lineage>
        <taxon>Eukaryota</taxon>
        <taxon>Sar</taxon>
        <taxon>Alveolata</taxon>
        <taxon>Dinophyceae</taxon>
        <taxon>Suessiales</taxon>
        <taxon>Symbiodiniaceae</taxon>
        <taxon>Durusdinium</taxon>
    </lineage>
</organism>
<feature type="domain" description="Dynein heavy chain tail" evidence="1">
    <location>
        <begin position="207"/>
        <end position="310"/>
    </location>
</feature>
<evidence type="ECO:0000313" key="2">
    <source>
        <dbReference type="EMBL" id="CAK9098663.1"/>
    </source>
</evidence>
<evidence type="ECO:0000259" key="1">
    <source>
        <dbReference type="Pfam" id="PF08385"/>
    </source>
</evidence>
<dbReference type="InterPro" id="IPR013594">
    <property type="entry name" value="Dynein_heavy_tail"/>
</dbReference>
<gene>
    <name evidence="2" type="ORF">CCMP2556_LOCUS46740</name>
</gene>
<dbReference type="EMBL" id="CAXAMN010025840">
    <property type="protein sequence ID" value="CAK9098663.1"/>
    <property type="molecule type" value="Genomic_DNA"/>
</dbReference>
<name>A0ABP0RG07_9DINO</name>
<feature type="domain" description="Dynein heavy chain tail" evidence="1">
    <location>
        <begin position="155"/>
        <end position="202"/>
    </location>
</feature>